<sequence length="283" mass="32083">MDIKPFHRPGQVAHGLFGEHTSTLDWCEDNYVHFMFIAETWNSLSNIPFVLLAAHGMMKTLRENLPNQKRYAFCHAMIAFIGLGSFAFHATLLWHAQVLLDELPMIYASFQAIYCILLEGRPSSSLSPKIICTVLPALFTALYIAYPNPIFHQVVYGALQLFITYRMQAILKRFPPDSKLKKDCTHLLKTGTVLTLLAFTIWNMDNLLCEDITAWRESVGSLGVLSQGHAWWHLLVACGSNRFVVAMIGLMSGLKEPDSYEVAYNLYAFPYLRRKEGETAKAK</sequence>
<reference evidence="10 11" key="1">
    <citation type="journal article" date="2011" name="PLoS Pathog.">
        <title>Endophytic Life Strategies Decoded by Genome and Transcriptome Analyses of the Mutualistic Root Symbiont Piriformospora indica.</title>
        <authorList>
            <person name="Zuccaro A."/>
            <person name="Lahrmann U."/>
            <person name="Guldener U."/>
            <person name="Langen G."/>
            <person name="Pfiffi S."/>
            <person name="Biedenkopf D."/>
            <person name="Wong P."/>
            <person name="Samans B."/>
            <person name="Grimm C."/>
            <person name="Basiewicz M."/>
            <person name="Murat C."/>
            <person name="Martin F."/>
            <person name="Kogel K.H."/>
        </authorList>
    </citation>
    <scope>NUCLEOTIDE SEQUENCE [LARGE SCALE GENOMIC DNA]</scope>
    <source>
        <strain evidence="10 11">DSM 11827</strain>
    </source>
</reference>
<evidence type="ECO:0000256" key="1">
    <source>
        <dbReference type="ARBA" id="ARBA00004141"/>
    </source>
</evidence>
<feature type="transmembrane region" description="Helical" evidence="9">
    <location>
        <begin position="73"/>
        <end position="97"/>
    </location>
</feature>
<dbReference type="GO" id="GO:0046513">
    <property type="term" value="P:ceramide biosynthetic process"/>
    <property type="evidence" value="ECO:0007669"/>
    <property type="project" value="TreeGrafter"/>
</dbReference>
<feature type="binding site" evidence="7">
    <location>
        <position position="28"/>
    </location>
    <ligand>
        <name>Ca(2+)</name>
        <dbReference type="ChEBI" id="CHEBI:29108"/>
    </ligand>
</feature>
<evidence type="ECO:0008006" key="12">
    <source>
        <dbReference type="Google" id="ProtNLM"/>
    </source>
</evidence>
<dbReference type="GO" id="GO:0016811">
    <property type="term" value="F:hydrolase activity, acting on carbon-nitrogen (but not peptide) bonds, in linear amides"/>
    <property type="evidence" value="ECO:0007669"/>
    <property type="project" value="InterPro"/>
</dbReference>
<dbReference type="Pfam" id="PF05875">
    <property type="entry name" value="Ceramidase"/>
    <property type="match status" value="1"/>
</dbReference>
<feature type="transmembrane region" description="Helical" evidence="9">
    <location>
        <begin position="31"/>
        <end position="52"/>
    </location>
</feature>
<feature type="binding site" evidence="8">
    <location>
        <position position="229"/>
    </location>
    <ligand>
        <name>Zn(2+)</name>
        <dbReference type="ChEBI" id="CHEBI:29105"/>
        <note>catalytic</note>
    </ligand>
</feature>
<feature type="binding site" evidence="8">
    <location>
        <position position="89"/>
    </location>
    <ligand>
        <name>Zn(2+)</name>
        <dbReference type="ChEBI" id="CHEBI:29105"/>
        <note>catalytic</note>
    </ligand>
</feature>
<dbReference type="STRING" id="1109443.G4T6H2"/>
<comment type="caution">
    <text evidence="10">The sequence shown here is derived from an EMBL/GenBank/DDBJ whole genome shotgun (WGS) entry which is preliminary data.</text>
</comment>
<evidence type="ECO:0000256" key="8">
    <source>
        <dbReference type="PIRSR" id="PIRSR608901-2"/>
    </source>
</evidence>
<feature type="binding site" evidence="7">
    <location>
        <position position="30"/>
    </location>
    <ligand>
        <name>Ca(2+)</name>
        <dbReference type="ChEBI" id="CHEBI:29108"/>
    </ligand>
</feature>
<accession>G4T6H2</accession>
<evidence type="ECO:0000256" key="5">
    <source>
        <dbReference type="ARBA" id="ARBA00022989"/>
    </source>
</evidence>
<keyword evidence="6 9" id="KW-0472">Membrane</keyword>
<keyword evidence="4" id="KW-0378">Hydrolase</keyword>
<feature type="transmembrane region" description="Helical" evidence="9">
    <location>
        <begin position="150"/>
        <end position="167"/>
    </location>
</feature>
<evidence type="ECO:0000256" key="3">
    <source>
        <dbReference type="ARBA" id="ARBA00022692"/>
    </source>
</evidence>
<evidence type="ECO:0000256" key="7">
    <source>
        <dbReference type="PIRSR" id="PIRSR608901-1"/>
    </source>
</evidence>
<dbReference type="Proteomes" id="UP000007148">
    <property type="component" value="Unassembled WGS sequence"/>
</dbReference>
<feature type="binding site" evidence="7">
    <location>
        <position position="25"/>
    </location>
    <ligand>
        <name>Ca(2+)</name>
        <dbReference type="ChEBI" id="CHEBI:29108"/>
    </ligand>
</feature>
<feature type="binding site" evidence="8">
    <location>
        <position position="233"/>
    </location>
    <ligand>
        <name>Zn(2+)</name>
        <dbReference type="ChEBI" id="CHEBI:29105"/>
        <note>catalytic</note>
    </ligand>
</feature>
<feature type="binding site" evidence="7">
    <location>
        <position position="39"/>
    </location>
    <ligand>
        <name>Ca(2+)</name>
        <dbReference type="ChEBI" id="CHEBI:29108"/>
    </ligand>
</feature>
<evidence type="ECO:0000256" key="9">
    <source>
        <dbReference type="SAM" id="Phobius"/>
    </source>
</evidence>
<protein>
    <recommendedName>
        <fullName evidence="12">YPC1-Alkaline Ceramidase</fullName>
    </recommendedName>
</protein>
<name>G4T6H2_SERID</name>
<keyword evidence="7" id="KW-0106">Calcium</keyword>
<dbReference type="AlphaFoldDB" id="G4T6H2"/>
<dbReference type="GO" id="GO:0046514">
    <property type="term" value="P:ceramide catabolic process"/>
    <property type="evidence" value="ECO:0007669"/>
    <property type="project" value="TreeGrafter"/>
</dbReference>
<comment type="cofactor">
    <cofactor evidence="8">
        <name>Zn(2+)</name>
        <dbReference type="ChEBI" id="CHEBI:29105"/>
    </cofactor>
</comment>
<feature type="binding site" evidence="7">
    <location>
        <position position="26"/>
    </location>
    <ligand>
        <name>Ca(2+)</name>
        <dbReference type="ChEBI" id="CHEBI:29108"/>
    </ligand>
</feature>
<gene>
    <name evidence="10" type="ORF">PIIN_11719</name>
</gene>
<evidence type="ECO:0000256" key="6">
    <source>
        <dbReference type="ARBA" id="ARBA00023136"/>
    </source>
</evidence>
<comment type="similarity">
    <text evidence="2">Belongs to the alkaline ceramidase family.</text>
</comment>
<evidence type="ECO:0000313" key="10">
    <source>
        <dbReference type="EMBL" id="CCA66887.1"/>
    </source>
</evidence>
<evidence type="ECO:0000313" key="11">
    <source>
        <dbReference type="Proteomes" id="UP000007148"/>
    </source>
</evidence>
<organism evidence="10 11">
    <name type="scientific">Serendipita indica (strain DSM 11827)</name>
    <name type="common">Root endophyte fungus</name>
    <name type="synonym">Piriformospora indica</name>
    <dbReference type="NCBI Taxonomy" id="1109443"/>
    <lineage>
        <taxon>Eukaryota</taxon>
        <taxon>Fungi</taxon>
        <taxon>Dikarya</taxon>
        <taxon>Basidiomycota</taxon>
        <taxon>Agaricomycotina</taxon>
        <taxon>Agaricomycetes</taxon>
        <taxon>Sebacinales</taxon>
        <taxon>Serendipitaceae</taxon>
        <taxon>Serendipita</taxon>
    </lineage>
</organism>
<keyword evidence="5 9" id="KW-1133">Transmembrane helix</keyword>
<dbReference type="PANTHER" id="PTHR46187:SF3">
    <property type="entry name" value="ALKALINE CERAMIDASE 3"/>
    <property type="match status" value="1"/>
</dbReference>
<dbReference type="eggNOG" id="KOG2329">
    <property type="taxonomic scope" value="Eukaryota"/>
</dbReference>
<proteinExistence type="inferred from homology"/>
<evidence type="ECO:0000256" key="2">
    <source>
        <dbReference type="ARBA" id="ARBA00009780"/>
    </source>
</evidence>
<keyword evidence="8" id="KW-0862">Zinc</keyword>
<dbReference type="OMA" id="IMFEPLR"/>
<dbReference type="HOGENOM" id="CLU_063293_3_0_1"/>
<keyword evidence="7" id="KW-0479">Metal-binding</keyword>
<dbReference type="PANTHER" id="PTHR46187">
    <property type="entry name" value="ALKALINE CERAMIDASE 3"/>
    <property type="match status" value="1"/>
</dbReference>
<keyword evidence="11" id="KW-1185">Reference proteome</keyword>
<comment type="subcellular location">
    <subcellularLocation>
        <location evidence="1">Membrane</location>
        <topology evidence="1">Multi-pass membrane protein</topology>
    </subcellularLocation>
</comment>
<keyword evidence="3 9" id="KW-0812">Transmembrane</keyword>
<evidence type="ECO:0000256" key="4">
    <source>
        <dbReference type="ARBA" id="ARBA00022801"/>
    </source>
</evidence>
<dbReference type="InterPro" id="IPR008901">
    <property type="entry name" value="ACER"/>
</dbReference>
<dbReference type="InParanoid" id="G4T6H2"/>
<dbReference type="EMBL" id="CAFZ01000007">
    <property type="protein sequence ID" value="CCA66887.1"/>
    <property type="molecule type" value="Genomic_DNA"/>
</dbReference>
<dbReference type="OrthoDB" id="187171at2759"/>
<dbReference type="GO" id="GO:0046872">
    <property type="term" value="F:metal ion binding"/>
    <property type="evidence" value="ECO:0007669"/>
    <property type="project" value="UniProtKB-KW"/>
</dbReference>
<dbReference type="GO" id="GO:0005789">
    <property type="term" value="C:endoplasmic reticulum membrane"/>
    <property type="evidence" value="ECO:0007669"/>
    <property type="project" value="TreeGrafter"/>
</dbReference>